<dbReference type="EMBL" id="JWZT01004160">
    <property type="protein sequence ID" value="KII64636.1"/>
    <property type="molecule type" value="Genomic_DNA"/>
</dbReference>
<reference evidence="1 2" key="1">
    <citation type="journal article" date="2014" name="Genome Biol. Evol.">
        <title>The genome of the myxosporean Thelohanellus kitauei shows adaptations to nutrient acquisition within its fish host.</title>
        <authorList>
            <person name="Yang Y."/>
            <person name="Xiong J."/>
            <person name="Zhou Z."/>
            <person name="Huo F."/>
            <person name="Miao W."/>
            <person name="Ran C."/>
            <person name="Liu Y."/>
            <person name="Zhang J."/>
            <person name="Feng J."/>
            <person name="Wang M."/>
            <person name="Wang M."/>
            <person name="Wang L."/>
            <person name="Yao B."/>
        </authorList>
    </citation>
    <scope>NUCLEOTIDE SEQUENCE [LARGE SCALE GENOMIC DNA]</scope>
    <source>
        <strain evidence="1">Wuqing</strain>
    </source>
</reference>
<accession>A0A0C2MC99</accession>
<evidence type="ECO:0000313" key="2">
    <source>
        <dbReference type="Proteomes" id="UP000031668"/>
    </source>
</evidence>
<name>A0A0C2MC99_THEKT</name>
<keyword evidence="2" id="KW-1185">Reference proteome</keyword>
<evidence type="ECO:0000313" key="1">
    <source>
        <dbReference type="EMBL" id="KII64636.1"/>
    </source>
</evidence>
<sequence length="121" mass="13994">MKFDAIETFIEGNESAHVDKPRVASLVPAKRHKENYEKRNLIVYWPVILKDWLTKLEQSNNPVEMHKEKEIVSPPIDPWHPPNTYDNSVGRIRRNMKTLSLSTVARPCRIISATLKDSTSE</sequence>
<protein>
    <submittedName>
        <fullName evidence="1">Uncharacterized protein</fullName>
    </submittedName>
</protein>
<comment type="caution">
    <text evidence="1">The sequence shown here is derived from an EMBL/GenBank/DDBJ whole genome shotgun (WGS) entry which is preliminary data.</text>
</comment>
<organism evidence="1 2">
    <name type="scientific">Thelohanellus kitauei</name>
    <name type="common">Myxosporean</name>
    <dbReference type="NCBI Taxonomy" id="669202"/>
    <lineage>
        <taxon>Eukaryota</taxon>
        <taxon>Metazoa</taxon>
        <taxon>Cnidaria</taxon>
        <taxon>Myxozoa</taxon>
        <taxon>Myxosporea</taxon>
        <taxon>Bivalvulida</taxon>
        <taxon>Platysporina</taxon>
        <taxon>Myxobolidae</taxon>
        <taxon>Thelohanellus</taxon>
    </lineage>
</organism>
<dbReference type="AlphaFoldDB" id="A0A0C2MC99"/>
<proteinExistence type="predicted"/>
<gene>
    <name evidence="1" type="ORF">RF11_12739</name>
</gene>
<dbReference type="Proteomes" id="UP000031668">
    <property type="component" value="Unassembled WGS sequence"/>
</dbReference>